<protein>
    <submittedName>
        <fullName evidence="1">Transportin-3</fullName>
    </submittedName>
</protein>
<keyword evidence="2" id="KW-1185">Reference proteome</keyword>
<dbReference type="PANTHER" id="PTHR12363:SF42">
    <property type="entry name" value="TRANSPORTIN-3"/>
    <property type="match status" value="1"/>
</dbReference>
<dbReference type="GO" id="GO:0006606">
    <property type="term" value="P:protein import into nucleus"/>
    <property type="evidence" value="ECO:0007669"/>
    <property type="project" value="TreeGrafter"/>
</dbReference>
<dbReference type="InterPro" id="IPR016024">
    <property type="entry name" value="ARM-type_fold"/>
</dbReference>
<evidence type="ECO:0000313" key="1">
    <source>
        <dbReference type="EMBL" id="CAI8023943.1"/>
    </source>
</evidence>
<dbReference type="Gene3D" id="1.25.10.10">
    <property type="entry name" value="Leucine-rich Repeat Variant"/>
    <property type="match status" value="1"/>
</dbReference>
<dbReference type="AlphaFoldDB" id="A0AA35S780"/>
<dbReference type="PANTHER" id="PTHR12363">
    <property type="entry name" value="TRANSPORTIN 3 AND IMPORTIN 13"/>
    <property type="match status" value="1"/>
</dbReference>
<dbReference type="Pfam" id="PF24140">
    <property type="entry name" value="TPR_TNPO3_IPO13_3rd"/>
    <property type="match status" value="2"/>
</dbReference>
<organism evidence="1 2">
    <name type="scientific">Geodia barretti</name>
    <name type="common">Barrett's horny sponge</name>
    <dbReference type="NCBI Taxonomy" id="519541"/>
    <lineage>
        <taxon>Eukaryota</taxon>
        <taxon>Metazoa</taxon>
        <taxon>Porifera</taxon>
        <taxon>Demospongiae</taxon>
        <taxon>Heteroscleromorpha</taxon>
        <taxon>Tetractinellida</taxon>
        <taxon>Astrophorina</taxon>
        <taxon>Geodiidae</taxon>
        <taxon>Geodia</taxon>
    </lineage>
</organism>
<dbReference type="Proteomes" id="UP001174909">
    <property type="component" value="Unassembled WGS sequence"/>
</dbReference>
<dbReference type="InterPro" id="IPR058537">
    <property type="entry name" value="TPR_TNPO3_IPO13_4th"/>
</dbReference>
<evidence type="ECO:0000313" key="2">
    <source>
        <dbReference type="Proteomes" id="UP001174909"/>
    </source>
</evidence>
<dbReference type="EMBL" id="CASHTH010002047">
    <property type="protein sequence ID" value="CAI8023943.1"/>
    <property type="molecule type" value="Genomic_DNA"/>
</dbReference>
<dbReference type="InterPro" id="IPR011989">
    <property type="entry name" value="ARM-like"/>
</dbReference>
<dbReference type="InterPro" id="IPR057942">
    <property type="entry name" value="TPR_TNPO3_IPO13_3rd"/>
</dbReference>
<reference evidence="1" key="1">
    <citation type="submission" date="2023-03" db="EMBL/GenBank/DDBJ databases">
        <authorList>
            <person name="Steffen K."/>
            <person name="Cardenas P."/>
        </authorList>
    </citation>
    <scope>NUCLEOTIDE SEQUENCE</scope>
</reference>
<comment type="caution">
    <text evidence="1">The sequence shown here is derived from an EMBL/GenBank/DDBJ whole genome shotgun (WGS) entry which is preliminary data.</text>
</comment>
<proteinExistence type="predicted"/>
<gene>
    <name evidence="1" type="ORF">GBAR_LOCUS13964</name>
</gene>
<accession>A0AA35S780</accession>
<sequence>MECVENVRIFKPYITKLISHLCVHCRLDEDVNKDTVPGEKEEFGQFRKTVKEVLRDVIFIVGSLEVFGELYSNICKPNLSWNENEACLFVMHAVAPSIRTDESKLLQIAVPVLLSIPPDTHCAVRATTLDLIGELAEWIDNHHDVLGVYPTLFIPIPHTTFCHSPHSVILRCFILSFSHASFCHSPIPHSVDLPYHILSFPHTSFPRSPDTVLQFILDGLKIQSVASHAAKAVQKVCQKCRKRMAPHFDGLLQIIQSADQLSVSNDAIVGLLKGAAEVLSQLPHDKVTAGMRGLVQLHITPLLELTQNSHLGKAGTSGDPALWMDRLTALFRSCSIELDGGQSHPCQPVVEELWPVIAAVVTTYQSDDKIMERTCRCVRFILRCLGKYSYSILTSLVEIAIQVYKSHHQSCFLYLGSIIVDEFGSDPNYQQGLLFMLVAFAEVSFPLLSGPTGLIDNPDTIDDIFRLCSRFIQHVPEKFLGSPVAPASIQCALAASVLDHRDAFSSVMKFFRDLLTLGKNDDLIEADKMQRQAVVSSFIAEHGPTIMDRLVQGFVTLPTYMLTESTEVLWTFLEQSKEVCMSLLQSSIEKLPVRSTMKVTAEQQTTIILSVSRCDDVNKLYPVVKDLARLYR</sequence>
<name>A0AA35S780_GEOBA</name>
<dbReference type="Pfam" id="PF24139">
    <property type="entry name" value="TPR_TNPO3_IPO13_4th"/>
    <property type="match status" value="1"/>
</dbReference>
<dbReference type="SUPFAM" id="SSF48371">
    <property type="entry name" value="ARM repeat"/>
    <property type="match status" value="1"/>
</dbReference>
<dbReference type="GO" id="GO:0005737">
    <property type="term" value="C:cytoplasm"/>
    <property type="evidence" value="ECO:0007669"/>
    <property type="project" value="TreeGrafter"/>
</dbReference>
<dbReference type="InterPro" id="IPR051345">
    <property type="entry name" value="Importin_beta-like_NTR"/>
</dbReference>